<comment type="caution">
    <text evidence="1">The sequence shown here is derived from an EMBL/GenBank/DDBJ whole genome shotgun (WGS) entry which is preliminary data.</text>
</comment>
<dbReference type="InterPro" id="IPR047789">
    <property type="entry name" value="CU044_5270-like"/>
</dbReference>
<evidence type="ECO:0000313" key="2">
    <source>
        <dbReference type="Proteomes" id="UP000609879"/>
    </source>
</evidence>
<dbReference type="Proteomes" id="UP000609879">
    <property type="component" value="Unassembled WGS sequence"/>
</dbReference>
<dbReference type="EMBL" id="BOMI01000080">
    <property type="protein sequence ID" value="GID75498.1"/>
    <property type="molecule type" value="Genomic_DNA"/>
</dbReference>
<reference evidence="1 2" key="1">
    <citation type="submission" date="2021-01" db="EMBL/GenBank/DDBJ databases">
        <title>Whole genome shotgun sequence of Actinoplanes deccanensis NBRC 13994.</title>
        <authorList>
            <person name="Komaki H."/>
            <person name="Tamura T."/>
        </authorList>
    </citation>
    <scope>NUCLEOTIDE SEQUENCE [LARGE SCALE GENOMIC DNA]</scope>
    <source>
        <strain evidence="1 2">NBRC 13994</strain>
    </source>
</reference>
<proteinExistence type="predicted"/>
<organism evidence="1 2">
    <name type="scientific">Paractinoplanes deccanensis</name>
    <dbReference type="NCBI Taxonomy" id="113561"/>
    <lineage>
        <taxon>Bacteria</taxon>
        <taxon>Bacillati</taxon>
        <taxon>Actinomycetota</taxon>
        <taxon>Actinomycetes</taxon>
        <taxon>Micromonosporales</taxon>
        <taxon>Micromonosporaceae</taxon>
        <taxon>Paractinoplanes</taxon>
    </lineage>
</organism>
<keyword evidence="2" id="KW-1185">Reference proteome</keyword>
<protein>
    <submittedName>
        <fullName evidence="1">Uncharacterized protein</fullName>
    </submittedName>
</protein>
<sequence length="278" mass="30157">MPDPSRGDASAAQPDTAREILLVAAEQLSRTTAKSGRYWHTDTETGERADVGRDYDVLRRLRVRTWQPTRPGIAGAMTGRSLGATPLDEAAWRADGSPVQWTQKAPQGMPDVVIKAAPAPQWEPARPIPADRGYPLAGGTVSAAELAALPADPVKLRAWLLDRIHRTGGTESEQEALFWNGEALLIELPVTPQVRAATYRMLAAIDGVRSLGKVKDQSGRTGTAVAYDRQGDFGRAQTRLIIDLPTGRALAEESWSVDTGTLLSYQLIHTADFTDDRP</sequence>
<dbReference type="NCBIfam" id="NF038083">
    <property type="entry name" value="CU044_5270_fam"/>
    <property type="match status" value="1"/>
</dbReference>
<evidence type="ECO:0000313" key="1">
    <source>
        <dbReference type="EMBL" id="GID75498.1"/>
    </source>
</evidence>
<name>A0ABQ3Y689_9ACTN</name>
<accession>A0ABQ3Y689</accession>
<gene>
    <name evidence="1" type="ORF">Ade02nite_41390</name>
</gene>